<dbReference type="Pfam" id="PF00395">
    <property type="entry name" value="SLH"/>
    <property type="match status" value="5"/>
</dbReference>
<accession>A0ABX1PAJ9</accession>
<dbReference type="InterPro" id="IPR011459">
    <property type="entry name" value="DUF1565"/>
</dbReference>
<dbReference type="InterPro" id="IPR001119">
    <property type="entry name" value="SLH_dom"/>
</dbReference>
<dbReference type="InterPro" id="IPR022441">
    <property type="entry name" value="Para_beta_helix_rpt-2"/>
</dbReference>
<dbReference type="Gene3D" id="2.160.20.10">
    <property type="entry name" value="Single-stranded right-handed beta-helix, Pectin lyase-like"/>
    <property type="match status" value="1"/>
</dbReference>
<keyword evidence="3" id="KW-1185">Reference proteome</keyword>
<evidence type="ECO:0000313" key="3">
    <source>
        <dbReference type="Proteomes" id="UP000718564"/>
    </source>
</evidence>
<dbReference type="PANTHER" id="PTHR43308:SF5">
    <property type="entry name" value="S-LAYER PROTEIN _ PEPTIDOGLYCAN ENDO-BETA-N-ACETYLGLUCOSAMINIDASE"/>
    <property type="match status" value="1"/>
</dbReference>
<dbReference type="SMART" id="SM00710">
    <property type="entry name" value="PbH1"/>
    <property type="match status" value="4"/>
</dbReference>
<dbReference type="Proteomes" id="UP000718564">
    <property type="component" value="Unassembled WGS sequence"/>
</dbReference>
<dbReference type="InterPro" id="IPR011050">
    <property type="entry name" value="Pectin_lyase_fold/virulence"/>
</dbReference>
<organism evidence="2 3">
    <name type="scientific">Brasilonema bromeliae SPC951</name>
    <dbReference type="NCBI Taxonomy" id="385972"/>
    <lineage>
        <taxon>Bacteria</taxon>
        <taxon>Bacillati</taxon>
        <taxon>Cyanobacteriota</taxon>
        <taxon>Cyanophyceae</taxon>
        <taxon>Nostocales</taxon>
        <taxon>Scytonemataceae</taxon>
        <taxon>Brasilonema</taxon>
        <taxon>Bromeliae group (in: Brasilonema)</taxon>
    </lineage>
</organism>
<gene>
    <name evidence="2" type="ORF">DP116_19290</name>
</gene>
<dbReference type="InterPro" id="IPR006626">
    <property type="entry name" value="PbH1"/>
</dbReference>
<comment type="caution">
    <text evidence="2">The sequence shown here is derived from an EMBL/GenBank/DDBJ whole genome shotgun (WGS) entry which is preliminary data.</text>
</comment>
<feature type="domain" description="SLH" evidence="1">
    <location>
        <begin position="627"/>
        <end position="688"/>
    </location>
</feature>
<sequence>MVNSTVVATLTIYVNPTIGNDANAGTRLNPYKTITRALKVTTTPKVIQLACGTYNTASGEIFPLVIPVGVMLIGHEATKGQGIVISGSGKYESESFGIQNITLVLLNYAQLMGITVVNPTKKGTGVWIESTSPTLANNTFIKCGREAVFVSGSAKPLIQDNVFLQNGVSGLVMAGDSKGEVLDNLFQKNLLGMAISDTAEPLVANNTFLENRNAIALSRNARPILRNNLIENNTQTGLLVNGNAAPDLGSPQDPGGNIFRQNGQFDIQNTTSLHLSSVGNNLNSTQIKGMIEFINQKENNQNSVLINTTFSDMAGHWAMAFVEALHKKNLMNGFPDGTFRPDAPITRAEYADIIARSFQLPSGKKIRKFTDVKRGFWASSAIERAASMEFISAFPDGTFRPMQNLTRVQAIVSLVNGLKLSGGNPNILNVFGDSAQIPSAATNAVAVATKNLLIVNYPEIEQLEPLRDITRAEVAACIYQGLVASGIELPIASPYIVNPNVEIASDTEVMTHWAAGFIQALLKMGLTHGSAHETFEPDKPITRAQYAALVAVCFNPTPKHPATEFTDVQKDFWAYNAIKIAAQGGFVGGFRDRTFRPEQNVLRLQVIVSLVNGLGLKAADNNSLLGLSDHNIIPNYARSAVATATQNKIVVNYPDPKQFNPNREATRGEVAAMVYQALVAVRQTPTINSPYIFSHS</sequence>
<dbReference type="InterPro" id="IPR012334">
    <property type="entry name" value="Pectin_lyas_fold"/>
</dbReference>
<dbReference type="Pfam" id="PF07602">
    <property type="entry name" value="DUF1565"/>
    <property type="match status" value="1"/>
</dbReference>
<dbReference type="NCBIfam" id="TIGR03804">
    <property type="entry name" value="para_beta_helix"/>
    <property type="match status" value="1"/>
</dbReference>
<feature type="domain" description="SLH" evidence="1">
    <location>
        <begin position="561"/>
        <end position="624"/>
    </location>
</feature>
<evidence type="ECO:0000259" key="1">
    <source>
        <dbReference type="PROSITE" id="PS51272"/>
    </source>
</evidence>
<evidence type="ECO:0000313" key="2">
    <source>
        <dbReference type="EMBL" id="NMG21478.1"/>
    </source>
</evidence>
<dbReference type="InterPro" id="IPR051465">
    <property type="entry name" value="Cell_Envelope_Struct_Comp"/>
</dbReference>
<feature type="domain" description="SLH" evidence="1">
    <location>
        <begin position="501"/>
        <end position="560"/>
    </location>
</feature>
<proteinExistence type="predicted"/>
<dbReference type="SUPFAM" id="SSF51126">
    <property type="entry name" value="Pectin lyase-like"/>
    <property type="match status" value="1"/>
</dbReference>
<dbReference type="PROSITE" id="PS51272">
    <property type="entry name" value="SLH"/>
    <property type="match status" value="5"/>
</dbReference>
<feature type="domain" description="SLH" evidence="1">
    <location>
        <begin position="305"/>
        <end position="368"/>
    </location>
</feature>
<reference evidence="2 3" key="1">
    <citation type="submission" date="2018-06" db="EMBL/GenBank/DDBJ databases">
        <title>Comparative genomics of Brasilonema spp. strains.</title>
        <authorList>
            <person name="Alvarenga D.O."/>
            <person name="Fiore M.F."/>
            <person name="Varani A.M."/>
        </authorList>
    </citation>
    <scope>NUCLEOTIDE SEQUENCE [LARGE SCALE GENOMIC DNA]</scope>
    <source>
        <strain evidence="2 3">SPC951</strain>
    </source>
</reference>
<dbReference type="EMBL" id="QMEB01000166">
    <property type="protein sequence ID" value="NMG21478.1"/>
    <property type="molecule type" value="Genomic_DNA"/>
</dbReference>
<dbReference type="PANTHER" id="PTHR43308">
    <property type="entry name" value="OUTER MEMBRANE PROTEIN ALPHA-RELATED"/>
    <property type="match status" value="1"/>
</dbReference>
<protein>
    <recommendedName>
        <fullName evidence="1">SLH domain-containing protein</fullName>
    </recommendedName>
</protein>
<dbReference type="Gene3D" id="3.30.1910.20">
    <property type="entry name" value="asparaginyl-tRNA synthetase, N-terminal domain"/>
    <property type="match status" value="1"/>
</dbReference>
<name>A0ABX1PAJ9_9CYAN</name>
<dbReference type="RefSeq" id="WP_169156712.1">
    <property type="nucleotide sequence ID" value="NZ_CAWPJE010000160.1"/>
</dbReference>
<feature type="domain" description="SLH" evidence="1">
    <location>
        <begin position="369"/>
        <end position="428"/>
    </location>
</feature>